<dbReference type="PANTHER" id="PTHR10889:SF1">
    <property type="entry name" value="DEOXYRIBOSE-PHOSPHATE ALDOLASE"/>
    <property type="match status" value="1"/>
</dbReference>
<dbReference type="PANTHER" id="PTHR10889">
    <property type="entry name" value="DEOXYRIBOSE-PHOSPHATE ALDOLASE"/>
    <property type="match status" value="1"/>
</dbReference>
<evidence type="ECO:0000256" key="5">
    <source>
        <dbReference type="ARBA" id="ARBA00048791"/>
    </source>
</evidence>
<keyword evidence="2 6" id="KW-0963">Cytoplasm</keyword>
<comment type="pathway">
    <text evidence="6">Carbohydrate degradation; 2-deoxy-D-ribose 1-phosphate degradation; D-glyceraldehyde 3-phosphate and acetaldehyde from 2-deoxy-alpha-D-ribose 1-phosphate: step 2/2.</text>
</comment>
<comment type="subcellular location">
    <subcellularLocation>
        <location evidence="6">Cytoplasm</location>
    </subcellularLocation>
</comment>
<proteinExistence type="inferred from homology"/>
<dbReference type="HAMAP" id="MF_00114">
    <property type="entry name" value="DeoC_type1"/>
    <property type="match status" value="1"/>
</dbReference>
<dbReference type="SMART" id="SM01133">
    <property type="entry name" value="DeoC"/>
    <property type="match status" value="1"/>
</dbReference>
<evidence type="ECO:0000256" key="6">
    <source>
        <dbReference type="HAMAP-Rule" id="MF_00114"/>
    </source>
</evidence>
<dbReference type="Proteomes" id="UP001072034">
    <property type="component" value="Unassembled WGS sequence"/>
</dbReference>
<reference evidence="7" key="1">
    <citation type="submission" date="2022-10" db="EMBL/GenBank/DDBJ databases">
        <title>Genome sequence of Actinomyces israelii ATCC 10048.</title>
        <authorList>
            <person name="Watt R.M."/>
            <person name="Tong W.M."/>
        </authorList>
    </citation>
    <scope>NUCLEOTIDE SEQUENCE</scope>
    <source>
        <strain evidence="7">ATCC 10048</strain>
    </source>
</reference>
<evidence type="ECO:0000313" key="8">
    <source>
        <dbReference type="Proteomes" id="UP001072034"/>
    </source>
</evidence>
<organism evidence="7 8">
    <name type="scientific">Actinomyces israelii</name>
    <dbReference type="NCBI Taxonomy" id="1659"/>
    <lineage>
        <taxon>Bacteria</taxon>
        <taxon>Bacillati</taxon>
        <taxon>Actinomycetota</taxon>
        <taxon>Actinomycetes</taxon>
        <taxon>Actinomycetales</taxon>
        <taxon>Actinomycetaceae</taxon>
        <taxon>Actinomyces</taxon>
    </lineage>
</organism>
<dbReference type="EC" id="4.1.2.4" evidence="6"/>
<gene>
    <name evidence="6 7" type="primary">deoC</name>
    <name evidence="7" type="ORF">OHJ16_14820</name>
</gene>
<evidence type="ECO:0000256" key="2">
    <source>
        <dbReference type="ARBA" id="ARBA00022490"/>
    </source>
</evidence>
<dbReference type="GO" id="GO:0004139">
    <property type="term" value="F:deoxyribose-phosphate aldolase activity"/>
    <property type="evidence" value="ECO:0007669"/>
    <property type="project" value="UniProtKB-EC"/>
</dbReference>
<dbReference type="InterPro" id="IPR002915">
    <property type="entry name" value="DeoC/FbaB/LacD_aldolase"/>
</dbReference>
<evidence type="ECO:0000313" key="7">
    <source>
        <dbReference type="EMBL" id="MCZ0859310.1"/>
    </source>
</evidence>
<evidence type="ECO:0000256" key="1">
    <source>
        <dbReference type="ARBA" id="ARBA00010936"/>
    </source>
</evidence>
<evidence type="ECO:0000256" key="3">
    <source>
        <dbReference type="ARBA" id="ARBA00023239"/>
    </source>
</evidence>
<dbReference type="InterPro" id="IPR013785">
    <property type="entry name" value="Aldolase_TIM"/>
</dbReference>
<comment type="catalytic activity">
    <reaction evidence="5 6">
        <text>2-deoxy-D-ribose 5-phosphate = D-glyceraldehyde 3-phosphate + acetaldehyde</text>
        <dbReference type="Rhea" id="RHEA:12821"/>
        <dbReference type="ChEBI" id="CHEBI:15343"/>
        <dbReference type="ChEBI" id="CHEBI:59776"/>
        <dbReference type="ChEBI" id="CHEBI:62877"/>
        <dbReference type="EC" id="4.1.2.4"/>
    </reaction>
</comment>
<feature type="active site" description="Proton donor/acceptor" evidence="6">
    <location>
        <position position="182"/>
    </location>
</feature>
<keyword evidence="3 6" id="KW-0456">Lyase</keyword>
<dbReference type="Gene3D" id="3.20.20.70">
    <property type="entry name" value="Aldolase class I"/>
    <property type="match status" value="1"/>
</dbReference>
<dbReference type="SUPFAM" id="SSF51569">
    <property type="entry name" value="Aldolase"/>
    <property type="match status" value="1"/>
</dbReference>
<name>A0ABT4IC49_9ACTO</name>
<dbReference type="InterPro" id="IPR011343">
    <property type="entry name" value="DeoC"/>
</dbReference>
<comment type="caution">
    <text evidence="7">The sequence shown here is derived from an EMBL/GenBank/DDBJ whole genome shotgun (WGS) entry which is preliminary data.</text>
</comment>
<feature type="active site" description="Schiff-base intermediate with acetaldehyde" evidence="6">
    <location>
        <position position="153"/>
    </location>
</feature>
<comment type="function">
    <text evidence="6">Catalyzes a reversible aldol reaction between acetaldehyde and D-glyceraldehyde 3-phosphate to generate 2-deoxy-D-ribose 5-phosphate.</text>
</comment>
<accession>A0ABT4IC49</accession>
<dbReference type="Pfam" id="PF01791">
    <property type="entry name" value="DeoC"/>
    <property type="match status" value="1"/>
</dbReference>
<evidence type="ECO:0000256" key="4">
    <source>
        <dbReference type="ARBA" id="ARBA00023270"/>
    </source>
</evidence>
<dbReference type="InterPro" id="IPR028581">
    <property type="entry name" value="DeoC_typeI"/>
</dbReference>
<sequence>MTSVSHLIDHTLLAPDARTADIDRLCREAVEIGAASVCVNPVHVARCAESLREEDVKVCAVIAFPFGASLSGTKACETRAAVRDGAQEVDMVLNLGAAKDGEWDVVGEDVRAVVEAAGPGTVVKVILETCLLTDDEIVLACQSARDAGAHFVKTSTGYSTHGATVHAVALMRRTVGESMGIKASGGIRTPEDLAAMVEAGATRIGASAGRALLDEEARA</sequence>
<dbReference type="RefSeq" id="WP_268918548.1">
    <property type="nucleotide sequence ID" value="NZ_JAPTMY010000047.1"/>
</dbReference>
<dbReference type="EMBL" id="JAPTMY010000047">
    <property type="protein sequence ID" value="MCZ0859310.1"/>
    <property type="molecule type" value="Genomic_DNA"/>
</dbReference>
<keyword evidence="8" id="KW-1185">Reference proteome</keyword>
<dbReference type="CDD" id="cd00959">
    <property type="entry name" value="DeoC"/>
    <property type="match status" value="1"/>
</dbReference>
<dbReference type="NCBIfam" id="TIGR00126">
    <property type="entry name" value="deoC"/>
    <property type="match status" value="1"/>
</dbReference>
<dbReference type="PIRSF" id="PIRSF001357">
    <property type="entry name" value="DeoC"/>
    <property type="match status" value="1"/>
</dbReference>
<comment type="similarity">
    <text evidence="1 6">Belongs to the DeoC/FbaB aldolase family. DeoC type 1 subfamily.</text>
</comment>
<protein>
    <recommendedName>
        <fullName evidence="6">Deoxyribose-phosphate aldolase</fullName>
        <shortName evidence="6">DERA</shortName>
        <ecNumber evidence="6">4.1.2.4</ecNumber>
    </recommendedName>
    <alternativeName>
        <fullName evidence="6">2-deoxy-D-ribose 5-phosphate aldolase</fullName>
    </alternativeName>
    <alternativeName>
        <fullName evidence="6">Phosphodeoxyriboaldolase</fullName>
        <shortName evidence="6">Deoxyriboaldolase</shortName>
    </alternativeName>
</protein>
<feature type="active site" description="Proton donor/acceptor" evidence="6">
    <location>
        <position position="90"/>
    </location>
</feature>
<keyword evidence="4 6" id="KW-0704">Schiff base</keyword>